<keyword evidence="1" id="KW-0614">Plasmid</keyword>
<dbReference type="AlphaFoldDB" id="A4JTX1"/>
<evidence type="ECO:0000313" key="1">
    <source>
        <dbReference type="EMBL" id="ABO59724.1"/>
    </source>
</evidence>
<name>A4JTX1_BURVG</name>
<dbReference type="KEGG" id="bvi:Bcep1808_6837"/>
<proteinExistence type="predicted"/>
<geneLocation type="plasmid" evidence="1 2">
    <name>pBVIE01</name>
</geneLocation>
<accession>A4JTX1</accession>
<dbReference type="Proteomes" id="UP000002287">
    <property type="component" value="Plasmid pBVIE01"/>
</dbReference>
<dbReference type="HOGENOM" id="CLU_1293404_0_0_4"/>
<dbReference type="EMBL" id="CP000617">
    <property type="protein sequence ID" value="ABO59724.1"/>
    <property type="molecule type" value="Genomic_DNA"/>
</dbReference>
<organism evidence="1 2">
    <name type="scientific">Burkholderia vietnamiensis (strain G4 / LMG 22486)</name>
    <name type="common">Burkholderia cepacia (strain R1808)</name>
    <dbReference type="NCBI Taxonomy" id="269482"/>
    <lineage>
        <taxon>Bacteria</taxon>
        <taxon>Pseudomonadati</taxon>
        <taxon>Pseudomonadota</taxon>
        <taxon>Betaproteobacteria</taxon>
        <taxon>Burkholderiales</taxon>
        <taxon>Burkholderiaceae</taxon>
        <taxon>Burkholderia</taxon>
        <taxon>Burkholderia cepacia complex</taxon>
    </lineage>
</organism>
<evidence type="ECO:0000313" key="2">
    <source>
        <dbReference type="Proteomes" id="UP000002287"/>
    </source>
</evidence>
<sequence>MQHTIQYFSGHPGLLFVHLLEIGVAYDIDEHRYRFAVWAAGRAYARGGKDGAGCTVSMAKRLIVKSGLGAVRSVRDLPERPTEIDRWVFTMIARVRLASRGQTYKIRSSGAHESKKLRLSYGRAQKLVNMYLKAMLVCGGQERDSRIRFLHPPIDGVLLDTLAGVELGDRAEAFRELFSNAQRTAQRWTKFQRRDYVAYLDAIKVLQGDEPLWAVEEHWAPGSDD</sequence>
<gene>
    <name evidence="1" type="ordered locus">Bcep1808_6837</name>
</gene>
<protein>
    <submittedName>
        <fullName evidence="1">Uncharacterized protein</fullName>
    </submittedName>
</protein>
<reference evidence="1 2" key="1">
    <citation type="submission" date="2007-03" db="EMBL/GenBank/DDBJ databases">
        <title>Complete sequence of plasmid pBVIE01 of Burkholderia vietnamiensis G4.</title>
        <authorList>
            <consortium name="US DOE Joint Genome Institute"/>
            <person name="Copeland A."/>
            <person name="Lucas S."/>
            <person name="Lapidus A."/>
            <person name="Barry K."/>
            <person name="Detter J.C."/>
            <person name="Glavina del Rio T."/>
            <person name="Hammon N."/>
            <person name="Israni S."/>
            <person name="Dalin E."/>
            <person name="Tice H."/>
            <person name="Pitluck S."/>
            <person name="Chain P."/>
            <person name="Malfatti S."/>
            <person name="Shin M."/>
            <person name="Vergez L."/>
            <person name="Schmutz J."/>
            <person name="Larimer F."/>
            <person name="Land M."/>
            <person name="Hauser L."/>
            <person name="Kyrpides N."/>
            <person name="Tiedje J."/>
            <person name="Richardson P."/>
        </authorList>
    </citation>
    <scope>NUCLEOTIDE SEQUENCE [LARGE SCALE GENOMIC DNA]</scope>
    <source>
        <strain evidence="2">G4 / LMG 22486</strain>
        <plasmid evidence="1 2">pBVIE01</plasmid>
    </source>
</reference>